<dbReference type="Proteomes" id="UP001235849">
    <property type="component" value="Unassembled WGS sequence"/>
</dbReference>
<proteinExistence type="predicted"/>
<reference evidence="1 2" key="1">
    <citation type="submission" date="2023-01" db="EMBL/GenBank/DDBJ databases">
        <title>Novel diversity within Roseofilum (Cyanobacteria; Desertifilaceae) from marine benthic mats with descriptions of four novel species.</title>
        <authorList>
            <person name="Wang Y."/>
            <person name="Berthold D.E."/>
            <person name="Hu J."/>
            <person name="Lefler F.W."/>
            <person name="Laughinghouse H.D. IV."/>
        </authorList>
    </citation>
    <scope>NUCLEOTIDE SEQUENCE [LARGE SCALE GENOMIC DNA]</scope>
    <source>
        <strain evidence="1 2">BLCC-M114</strain>
    </source>
</reference>
<evidence type="ECO:0000313" key="2">
    <source>
        <dbReference type="Proteomes" id="UP001235849"/>
    </source>
</evidence>
<keyword evidence="2" id="KW-1185">Reference proteome</keyword>
<protein>
    <recommendedName>
        <fullName evidence="3">CARD domain-containing protein</fullName>
    </recommendedName>
</protein>
<accession>A0ABT7B8T6</accession>
<comment type="caution">
    <text evidence="1">The sequence shown here is derived from an EMBL/GenBank/DDBJ whole genome shotgun (WGS) entry which is preliminary data.</text>
</comment>
<gene>
    <name evidence="1" type="ORF">PMG25_11395</name>
</gene>
<sequence length="115" mass="13730">MEIYIYEEDGQRYCCWDDHSDAYDRLKPERKFALKSLVLKREELLERRDAIYKHQNSDEALIKEIQRELIEVDMKQAQEMYELALENHGERSAHNYLAINGSEDLLKEILKRIGA</sequence>
<evidence type="ECO:0008006" key="3">
    <source>
        <dbReference type="Google" id="ProtNLM"/>
    </source>
</evidence>
<name>A0ABT7B8T6_9CYAN</name>
<evidence type="ECO:0000313" key="1">
    <source>
        <dbReference type="EMBL" id="MDJ1174698.1"/>
    </source>
</evidence>
<organism evidence="1 2">
    <name type="scientific">Roseofilum capinflatum BLCC-M114</name>
    <dbReference type="NCBI Taxonomy" id="3022440"/>
    <lineage>
        <taxon>Bacteria</taxon>
        <taxon>Bacillati</taxon>
        <taxon>Cyanobacteriota</taxon>
        <taxon>Cyanophyceae</taxon>
        <taxon>Desertifilales</taxon>
        <taxon>Desertifilaceae</taxon>
        <taxon>Roseofilum</taxon>
        <taxon>Roseofilum capinflatum</taxon>
    </lineage>
</organism>
<dbReference type="EMBL" id="JAQOSO010000061">
    <property type="protein sequence ID" value="MDJ1174698.1"/>
    <property type="molecule type" value="Genomic_DNA"/>
</dbReference>
<dbReference type="RefSeq" id="WP_283767018.1">
    <property type="nucleotide sequence ID" value="NZ_JAQOSO010000061.1"/>
</dbReference>